<organism evidence="2 3">
    <name type="scientific">Crenichthys baileyi</name>
    <name type="common">White River springfish</name>
    <dbReference type="NCBI Taxonomy" id="28760"/>
    <lineage>
        <taxon>Eukaryota</taxon>
        <taxon>Metazoa</taxon>
        <taxon>Chordata</taxon>
        <taxon>Craniata</taxon>
        <taxon>Vertebrata</taxon>
        <taxon>Euteleostomi</taxon>
        <taxon>Actinopterygii</taxon>
        <taxon>Neopterygii</taxon>
        <taxon>Teleostei</taxon>
        <taxon>Neoteleostei</taxon>
        <taxon>Acanthomorphata</taxon>
        <taxon>Ovalentaria</taxon>
        <taxon>Atherinomorphae</taxon>
        <taxon>Cyprinodontiformes</taxon>
        <taxon>Goodeidae</taxon>
        <taxon>Crenichthys</taxon>
    </lineage>
</organism>
<gene>
    <name evidence="2" type="ORF">CRENBAI_005255</name>
</gene>
<dbReference type="Proteomes" id="UP001311232">
    <property type="component" value="Unassembled WGS sequence"/>
</dbReference>
<evidence type="ECO:0000313" key="2">
    <source>
        <dbReference type="EMBL" id="KAK5605825.1"/>
    </source>
</evidence>
<dbReference type="AlphaFoldDB" id="A0AAV9RBL8"/>
<evidence type="ECO:0000256" key="1">
    <source>
        <dbReference type="SAM" id="MobiDB-lite"/>
    </source>
</evidence>
<feature type="region of interest" description="Disordered" evidence="1">
    <location>
        <begin position="78"/>
        <end position="101"/>
    </location>
</feature>
<evidence type="ECO:0000313" key="3">
    <source>
        <dbReference type="Proteomes" id="UP001311232"/>
    </source>
</evidence>
<sequence length="101" mass="10771">MASPLAGDVAVVKTLPFQKFQLAPPIRGSCQSLSWSEGSDRRFLIYSGGSGRYHPTSTYVFDLGSGFQLPTKPHGSVLYSSSPAQNSHPCSTVPTVPFSGH</sequence>
<reference evidence="2 3" key="1">
    <citation type="submission" date="2021-06" db="EMBL/GenBank/DDBJ databases">
        <authorList>
            <person name="Palmer J.M."/>
        </authorList>
    </citation>
    <scope>NUCLEOTIDE SEQUENCE [LARGE SCALE GENOMIC DNA]</scope>
    <source>
        <strain evidence="2 3">MEX-2019</strain>
        <tissue evidence="2">Muscle</tissue>
    </source>
</reference>
<protein>
    <submittedName>
        <fullName evidence="2">Uncharacterized protein</fullName>
    </submittedName>
</protein>
<dbReference type="EMBL" id="JAHHUM010002151">
    <property type="protein sequence ID" value="KAK5605825.1"/>
    <property type="molecule type" value="Genomic_DNA"/>
</dbReference>
<name>A0AAV9RBL8_9TELE</name>
<comment type="caution">
    <text evidence="2">The sequence shown here is derived from an EMBL/GenBank/DDBJ whole genome shotgun (WGS) entry which is preliminary data.</text>
</comment>
<proteinExistence type="predicted"/>
<feature type="compositionally biased region" description="Polar residues" evidence="1">
    <location>
        <begin position="78"/>
        <end position="94"/>
    </location>
</feature>
<keyword evidence="3" id="KW-1185">Reference proteome</keyword>
<accession>A0AAV9RBL8</accession>